<dbReference type="GO" id="GO:0008234">
    <property type="term" value="F:cysteine-type peptidase activity"/>
    <property type="evidence" value="ECO:0007669"/>
    <property type="project" value="UniProtKB-KW"/>
</dbReference>
<feature type="domain" description="Peptidase C1A papain C-terminal" evidence="11">
    <location>
        <begin position="94"/>
        <end position="330"/>
    </location>
</feature>
<evidence type="ECO:0000256" key="8">
    <source>
        <dbReference type="ARBA" id="ARBA00023180"/>
    </source>
</evidence>
<keyword evidence="5" id="KW-0788">Thiol protease</keyword>
<keyword evidence="4" id="KW-0378">Hydrolase</keyword>
<dbReference type="InterPro" id="IPR000169">
    <property type="entry name" value="Pept_cys_AS"/>
</dbReference>
<dbReference type="PANTHER" id="PTHR12411">
    <property type="entry name" value="CYSTEINE PROTEASE FAMILY C1-RELATED"/>
    <property type="match status" value="1"/>
</dbReference>
<dbReference type="SUPFAM" id="SSF54001">
    <property type="entry name" value="Cysteine proteinases"/>
    <property type="match status" value="1"/>
</dbReference>
<dbReference type="MEROPS" id="C01.101"/>
<dbReference type="FunFam" id="3.90.70.10:FF:000031">
    <property type="entry name" value="Cathepsin B"/>
    <property type="match status" value="1"/>
</dbReference>
<keyword evidence="7" id="KW-1015">Disulfide bond</keyword>
<feature type="signal peptide" evidence="10">
    <location>
        <begin position="1"/>
        <end position="16"/>
    </location>
</feature>
<name>Q25026_HAECO</name>
<dbReference type="EMBL" id="Z69343">
    <property type="protein sequence ID" value="CAA93276.1"/>
    <property type="molecule type" value="mRNA"/>
</dbReference>
<dbReference type="SMART" id="SM00645">
    <property type="entry name" value="Pept_C1"/>
    <property type="match status" value="1"/>
</dbReference>
<evidence type="ECO:0000259" key="11">
    <source>
        <dbReference type="SMART" id="SM00645"/>
    </source>
</evidence>
<dbReference type="Pfam" id="PF00112">
    <property type="entry name" value="Peptidase_C1"/>
    <property type="match status" value="1"/>
</dbReference>
<evidence type="ECO:0000256" key="10">
    <source>
        <dbReference type="SAM" id="SignalP"/>
    </source>
</evidence>
<keyword evidence="6" id="KW-0865">Zymogen</keyword>
<keyword evidence="8" id="KW-0325">Glycoprotein</keyword>
<evidence type="ECO:0000313" key="12">
    <source>
        <dbReference type="EMBL" id="CAA93276.1"/>
    </source>
</evidence>
<comment type="similarity">
    <text evidence="1">Belongs to the peptidase C1 family.</text>
</comment>
<evidence type="ECO:0000256" key="9">
    <source>
        <dbReference type="ARBA" id="ARBA00057399"/>
    </source>
</evidence>
<accession>Q25026</accession>
<dbReference type="InterPro" id="IPR038765">
    <property type="entry name" value="Papain-like_cys_pep_sf"/>
</dbReference>
<evidence type="ECO:0000256" key="6">
    <source>
        <dbReference type="ARBA" id="ARBA00023145"/>
    </source>
</evidence>
<reference evidence="12" key="1">
    <citation type="submission" date="1997-12" db="EMBL/GenBank/DDBJ databases">
        <authorList>
            <person name="Skuce P.J."/>
        </authorList>
    </citation>
    <scope>NUCLEOTIDE SEQUENCE</scope>
    <source>
        <strain evidence="12">Moredun</strain>
        <tissue evidence="12">Whole worm</tissue>
    </source>
</reference>
<reference evidence="12" key="2">
    <citation type="journal article" date="1999" name="Parasitology">
        <title>Molecular cloning and characterization of gut-derived cysteine proteinases associated with a host protective extract from Haemonchus contortus.</title>
        <authorList>
            <person name="Skuce P.J."/>
            <person name="Redmond D.L."/>
            <person name="Liddell S."/>
            <person name="Stewart E.M."/>
            <person name="Newlands G.F."/>
            <person name="Smith W.D."/>
            <person name="Knox D.P."/>
        </authorList>
    </citation>
    <scope>NUCLEOTIDE SEQUENCE</scope>
    <source>
        <strain evidence="12">Moredun</strain>
        <tissue evidence="12">Whole worm</tissue>
    </source>
</reference>
<dbReference type="InterPro" id="IPR025660">
    <property type="entry name" value="Pept_his_AS"/>
</dbReference>
<dbReference type="GO" id="GO:0006508">
    <property type="term" value="P:proteolysis"/>
    <property type="evidence" value="ECO:0007669"/>
    <property type="project" value="UniProtKB-KW"/>
</dbReference>
<dbReference type="InterPro" id="IPR013128">
    <property type="entry name" value="Peptidase_C1A"/>
</dbReference>
<proteinExistence type="evidence at transcript level"/>
<dbReference type="PROSITE" id="PS00139">
    <property type="entry name" value="THIOL_PROTEASE_CYS"/>
    <property type="match status" value="1"/>
</dbReference>
<dbReference type="PRINTS" id="PR00705">
    <property type="entry name" value="PAPAIN"/>
</dbReference>
<evidence type="ECO:0000256" key="1">
    <source>
        <dbReference type="ARBA" id="ARBA00008455"/>
    </source>
</evidence>
<evidence type="ECO:0000256" key="2">
    <source>
        <dbReference type="ARBA" id="ARBA00022670"/>
    </source>
</evidence>
<organism evidence="12">
    <name type="scientific">Haemonchus contortus</name>
    <name type="common">Barber pole worm</name>
    <dbReference type="NCBI Taxonomy" id="6289"/>
    <lineage>
        <taxon>Eukaryota</taxon>
        <taxon>Metazoa</taxon>
        <taxon>Ecdysozoa</taxon>
        <taxon>Nematoda</taxon>
        <taxon>Chromadorea</taxon>
        <taxon>Rhabditida</taxon>
        <taxon>Rhabditina</taxon>
        <taxon>Rhabditomorpha</taxon>
        <taxon>Strongyloidea</taxon>
        <taxon>Trichostrongylidae</taxon>
        <taxon>Haemonchus</taxon>
    </lineage>
</organism>
<comment type="function">
    <text evidence="9">Expression of the protease correlates with blood-feeding and suggests a role for the protease in blood digestion.</text>
</comment>
<feature type="chain" id="PRO_5018651116" evidence="10">
    <location>
        <begin position="17"/>
        <end position="350"/>
    </location>
</feature>
<dbReference type="PROSITE" id="PS00639">
    <property type="entry name" value="THIOL_PROTEASE_HIS"/>
    <property type="match status" value="1"/>
</dbReference>
<evidence type="ECO:0000256" key="5">
    <source>
        <dbReference type="ARBA" id="ARBA00022807"/>
    </source>
</evidence>
<keyword evidence="3 10" id="KW-0732">Signal</keyword>
<protein>
    <submittedName>
        <fullName evidence="12">Cysteine proteinase</fullName>
    </submittedName>
</protein>
<evidence type="ECO:0000256" key="3">
    <source>
        <dbReference type="ARBA" id="ARBA00022729"/>
    </source>
</evidence>
<evidence type="ECO:0000256" key="7">
    <source>
        <dbReference type="ARBA" id="ARBA00023157"/>
    </source>
</evidence>
<dbReference type="Gene3D" id="3.90.70.10">
    <property type="entry name" value="Cysteine proteinases"/>
    <property type="match status" value="1"/>
</dbReference>
<dbReference type="AlphaFoldDB" id="Q25026"/>
<evidence type="ECO:0000256" key="4">
    <source>
        <dbReference type="ARBA" id="ARBA00022801"/>
    </source>
</evidence>
<dbReference type="CDD" id="cd02620">
    <property type="entry name" value="Peptidase_C1A_CathepsinB"/>
    <property type="match status" value="1"/>
</dbReference>
<keyword evidence="2" id="KW-0645">Protease</keyword>
<sequence length="350" mass="40183">MLFLLIFSVFFAIASSQEVHTIEELLAQQTSDDSDTLTGEALVEYVNKHQSFSRLNTSKAEERMAHLMKTDYIRNARKLYKVKKAEEQTTNEDIPESFDSRIVWKNCSSITYVRDQSRCGSCWAVSAASTMSDRICVQTKGKLQTILSDTDILSCCGRMCGDGCEGGYDHLAWEWVQRFGVVTGGPYQQKGVCRPYAFHPCGLHHGRRYDCPWDHSFSTPACKPYCQFGYGKRYEKDKFFVKSTYILDNDEKVIQREMMKNGPVQAAFITYEDFSPYKGGIYVHVKGRERGAHAVKLIGWGVENGTKYWTVANSWHDDWGGKRFLPYSTWSESLRVRIVCRFRRIQNLIG</sequence>
<dbReference type="InterPro" id="IPR000668">
    <property type="entry name" value="Peptidase_C1A_C"/>
</dbReference>